<dbReference type="EMBL" id="AP018203">
    <property type="protein sequence ID" value="BAY56107.1"/>
    <property type="molecule type" value="Genomic_DNA"/>
</dbReference>
<accession>A0A1Z4JHV2</accession>
<gene>
    <name evidence="1" type="ORF">NIES2135_29370</name>
</gene>
<evidence type="ECO:0000313" key="1">
    <source>
        <dbReference type="EMBL" id="BAY56107.1"/>
    </source>
</evidence>
<reference evidence="1 2" key="1">
    <citation type="submission" date="2017-06" db="EMBL/GenBank/DDBJ databases">
        <title>Genome sequencing of cyanobaciteial culture collection at National Institute for Environmental Studies (NIES).</title>
        <authorList>
            <person name="Hirose Y."/>
            <person name="Shimura Y."/>
            <person name="Fujisawa T."/>
            <person name="Nakamura Y."/>
            <person name="Kawachi M."/>
        </authorList>
    </citation>
    <scope>NUCLEOTIDE SEQUENCE [LARGE SCALE GENOMIC DNA]</scope>
    <source>
        <strain evidence="1 2">NIES-2135</strain>
    </source>
</reference>
<dbReference type="Proteomes" id="UP000217895">
    <property type="component" value="Chromosome"/>
</dbReference>
<dbReference type="GO" id="GO:0006355">
    <property type="term" value="P:regulation of DNA-templated transcription"/>
    <property type="evidence" value="ECO:0007669"/>
    <property type="project" value="InterPro"/>
</dbReference>
<dbReference type="InterPro" id="IPR013321">
    <property type="entry name" value="Arc_rbn_hlx_hlx"/>
</dbReference>
<dbReference type="Gene3D" id="1.10.1220.10">
    <property type="entry name" value="Met repressor-like"/>
    <property type="match status" value="1"/>
</dbReference>
<keyword evidence="2" id="KW-1185">Reference proteome</keyword>
<evidence type="ECO:0000313" key="2">
    <source>
        <dbReference type="Proteomes" id="UP000217895"/>
    </source>
</evidence>
<name>A0A1Z4JHV2_LEPBY</name>
<dbReference type="AlphaFoldDB" id="A0A1Z4JHV2"/>
<protein>
    <submittedName>
        <fullName evidence="1">Uncharacterized protein</fullName>
    </submittedName>
</protein>
<proteinExistence type="predicted"/>
<sequence>MQDKQKVTLYLPPELHRKLKIQAAMSSEAMSVLAERALSFYLTYPEVVEQEEAHGQTHRIYDCPSCTTPVVLKNGELTALGQNSDIILEDELSTVSIGSSSEEKVVVPC</sequence>
<organism evidence="1 2">
    <name type="scientific">Leptolyngbya boryana NIES-2135</name>
    <dbReference type="NCBI Taxonomy" id="1973484"/>
    <lineage>
        <taxon>Bacteria</taxon>
        <taxon>Bacillati</taxon>
        <taxon>Cyanobacteriota</taxon>
        <taxon>Cyanophyceae</taxon>
        <taxon>Leptolyngbyales</taxon>
        <taxon>Leptolyngbyaceae</taxon>
        <taxon>Leptolyngbya group</taxon>
        <taxon>Leptolyngbya</taxon>
    </lineage>
</organism>